<evidence type="ECO:0000256" key="9">
    <source>
        <dbReference type="ARBA" id="ARBA00040743"/>
    </source>
</evidence>
<dbReference type="PANTHER" id="PTHR47529">
    <property type="entry name" value="PEPTIDYL-PROLYL CIS-TRANS ISOMERASE D"/>
    <property type="match status" value="1"/>
</dbReference>
<keyword evidence="2" id="KW-1003">Cell membrane</keyword>
<evidence type="ECO:0000256" key="7">
    <source>
        <dbReference type="ARBA" id="ARBA00023186"/>
    </source>
</evidence>
<feature type="domain" description="PpiC" evidence="12">
    <location>
        <begin position="223"/>
        <end position="318"/>
    </location>
</feature>
<comment type="caution">
    <text evidence="13">The sequence shown here is derived from an EMBL/GenBank/DDBJ whole genome shotgun (WGS) entry which is preliminary data.</text>
</comment>
<evidence type="ECO:0000256" key="6">
    <source>
        <dbReference type="ARBA" id="ARBA00023136"/>
    </source>
</evidence>
<organism evidence="13 14">
    <name type="scientific">candidate division WOR_3 bacterium SM23_60</name>
    <dbReference type="NCBI Taxonomy" id="1703780"/>
    <lineage>
        <taxon>Bacteria</taxon>
        <taxon>Bacteria division WOR-3</taxon>
    </lineage>
</organism>
<dbReference type="InterPro" id="IPR052029">
    <property type="entry name" value="PpiD_chaperone"/>
</dbReference>
<evidence type="ECO:0000256" key="3">
    <source>
        <dbReference type="ARBA" id="ARBA00022519"/>
    </source>
</evidence>
<keyword evidence="3" id="KW-0997">Cell inner membrane</keyword>
<evidence type="ECO:0000256" key="11">
    <source>
        <dbReference type="PROSITE-ProRule" id="PRU00278"/>
    </source>
</evidence>
<keyword evidence="6" id="KW-0472">Membrane</keyword>
<reference evidence="13 14" key="1">
    <citation type="journal article" date="2015" name="Microbiome">
        <title>Genomic resolution of linkages in carbon, nitrogen, and sulfur cycling among widespread estuary sediment bacteria.</title>
        <authorList>
            <person name="Baker B.J."/>
            <person name="Lazar C.S."/>
            <person name="Teske A.P."/>
            <person name="Dick G.J."/>
        </authorList>
    </citation>
    <scope>NUCLEOTIDE SEQUENCE [LARGE SCALE GENOMIC DNA]</scope>
    <source>
        <strain evidence="13">SM23_60</strain>
    </source>
</reference>
<dbReference type="Proteomes" id="UP000051096">
    <property type="component" value="Unassembled WGS sequence"/>
</dbReference>
<dbReference type="Pfam" id="PF13623">
    <property type="entry name" value="SurA_N_2"/>
    <property type="match status" value="1"/>
</dbReference>
<keyword evidence="11" id="KW-0413">Isomerase</keyword>
<evidence type="ECO:0000313" key="14">
    <source>
        <dbReference type="Proteomes" id="UP000051096"/>
    </source>
</evidence>
<dbReference type="Gene3D" id="3.10.50.40">
    <property type="match status" value="1"/>
</dbReference>
<dbReference type="SUPFAM" id="SSF54534">
    <property type="entry name" value="FKBP-like"/>
    <property type="match status" value="1"/>
</dbReference>
<dbReference type="PROSITE" id="PS50198">
    <property type="entry name" value="PPIC_PPIASE_2"/>
    <property type="match status" value="1"/>
</dbReference>
<dbReference type="InterPro" id="IPR000297">
    <property type="entry name" value="PPIase_PpiC"/>
</dbReference>
<dbReference type="InterPro" id="IPR046357">
    <property type="entry name" value="PPIase_dom_sf"/>
</dbReference>
<evidence type="ECO:0000256" key="8">
    <source>
        <dbReference type="ARBA" id="ARBA00038408"/>
    </source>
</evidence>
<dbReference type="GO" id="GO:0005886">
    <property type="term" value="C:plasma membrane"/>
    <property type="evidence" value="ECO:0007669"/>
    <property type="project" value="UniProtKB-SubCell"/>
</dbReference>
<keyword evidence="4" id="KW-0812">Transmembrane</keyword>
<evidence type="ECO:0000256" key="10">
    <source>
        <dbReference type="ARBA" id="ARBA00042775"/>
    </source>
</evidence>
<proteinExistence type="inferred from homology"/>
<evidence type="ECO:0000256" key="4">
    <source>
        <dbReference type="ARBA" id="ARBA00022692"/>
    </source>
</evidence>
<accession>A0A0S8G9Q5</accession>
<evidence type="ECO:0000259" key="12">
    <source>
        <dbReference type="PROSITE" id="PS50198"/>
    </source>
</evidence>
<protein>
    <recommendedName>
        <fullName evidence="9">Periplasmic chaperone PpiD</fullName>
    </recommendedName>
    <alternativeName>
        <fullName evidence="10">Periplasmic folding chaperone</fullName>
    </alternativeName>
</protein>
<gene>
    <name evidence="13" type="ORF">AMJ87_10065</name>
</gene>
<evidence type="ECO:0000256" key="2">
    <source>
        <dbReference type="ARBA" id="ARBA00022475"/>
    </source>
</evidence>
<keyword evidence="5" id="KW-1133">Transmembrane helix</keyword>
<dbReference type="PANTHER" id="PTHR47529:SF1">
    <property type="entry name" value="PERIPLASMIC CHAPERONE PPID"/>
    <property type="match status" value="1"/>
</dbReference>
<comment type="similarity">
    <text evidence="8">Belongs to the PpiD chaperone family.</text>
</comment>
<evidence type="ECO:0000313" key="13">
    <source>
        <dbReference type="EMBL" id="KPK69686.1"/>
    </source>
</evidence>
<dbReference type="GO" id="GO:0003755">
    <property type="term" value="F:peptidyl-prolyl cis-trans isomerase activity"/>
    <property type="evidence" value="ECO:0007669"/>
    <property type="project" value="UniProtKB-KW"/>
</dbReference>
<evidence type="ECO:0000256" key="1">
    <source>
        <dbReference type="ARBA" id="ARBA00004382"/>
    </source>
</evidence>
<comment type="subcellular location">
    <subcellularLocation>
        <location evidence="1">Cell inner membrane</location>
        <topology evidence="1">Single-pass type II membrane protein</topology>
        <orientation evidence="1">Periplasmic side</orientation>
    </subcellularLocation>
</comment>
<dbReference type="AlphaFoldDB" id="A0A0S8G9Q5"/>
<sequence length="566" mass="65853">MMRTLRKKTRLVLFIALAGFLGLIFFQWGFNIMGIGEERETDIAKVDGIPVSYTEYLRFAQQKEMEYRGISMDDVWTLMIEEVMWQRLTQKEKFGVTDEEILMVIRNNPPREVLESEYFQDENGQFDYGKYLELLRAPQSRPWLLEYERNLRKELPREKLRSLLATLGWVSPYEDSMLIAAQTTRYDVTVLMLAYFRTRNLFTISEEDARTYYNSNRERFKRPESKILEYVFFERKPSQYDTTEAREAIEDVVARLEEGEDFLMVAQEVSDDSVVVREFEGETGLQPYLMEVYKRLKDGEVSDMIQGPHGYELIMRVSRGKLYHVQKNIDVSRMTLGDIYEKVMAFKETAHEIGFDSAASELDLQVRTTYPLRTDKITFPVRDTDGLAAFLKKAKRDEIGGPFGSMGGFYLFALDSVIPAVQPAFEEIVPQIEAMMDRDFVREKTDSIIHEYYDRLMSGATMEDIARDDSLIMYSSNTDATLDQMRMSVGDDFAGTIARLEPGQLSTPLIGEWAAYIVRCDAKRSVPFDSSMIPALQLKRQFRVQQLSMDIFEPEELEDKRDVFFE</sequence>
<dbReference type="SUPFAM" id="SSF109998">
    <property type="entry name" value="Triger factor/SurA peptide-binding domain-like"/>
    <property type="match status" value="1"/>
</dbReference>
<dbReference type="EMBL" id="LJUO01000115">
    <property type="protein sequence ID" value="KPK69686.1"/>
    <property type="molecule type" value="Genomic_DNA"/>
</dbReference>
<name>A0A0S8G9Q5_UNCW3</name>
<evidence type="ECO:0000256" key="5">
    <source>
        <dbReference type="ARBA" id="ARBA00022989"/>
    </source>
</evidence>
<keyword evidence="11" id="KW-0697">Rotamase</keyword>
<dbReference type="Pfam" id="PF13145">
    <property type="entry name" value="Rotamase_2"/>
    <property type="match status" value="1"/>
</dbReference>
<keyword evidence="7" id="KW-0143">Chaperone</keyword>
<dbReference type="InterPro" id="IPR027304">
    <property type="entry name" value="Trigger_fact/SurA_dom_sf"/>
</dbReference>